<name>A0ABD3FSV7_9STRA</name>
<evidence type="ECO:0000313" key="4">
    <source>
        <dbReference type="Proteomes" id="UP001632037"/>
    </source>
</evidence>
<evidence type="ECO:0000256" key="1">
    <source>
        <dbReference type="SAM" id="Coils"/>
    </source>
</evidence>
<dbReference type="Proteomes" id="UP001632037">
    <property type="component" value="Unassembled WGS sequence"/>
</dbReference>
<gene>
    <name evidence="3" type="ORF">V7S43_005336</name>
</gene>
<dbReference type="Gene3D" id="1.25.10.10">
    <property type="entry name" value="Leucine-rich Repeat Variant"/>
    <property type="match status" value="1"/>
</dbReference>
<dbReference type="PANTHER" id="PTHR16212:SF4">
    <property type="entry name" value="FOCADHESIN"/>
    <property type="match status" value="1"/>
</dbReference>
<protein>
    <recommendedName>
        <fullName evidence="2">DUF3730 domain-containing protein</fullName>
    </recommendedName>
</protein>
<dbReference type="InterPro" id="IPR022542">
    <property type="entry name" value="FOCAD/RST1_DUF3730"/>
</dbReference>
<evidence type="ECO:0000313" key="3">
    <source>
        <dbReference type="EMBL" id="KAL3669963.1"/>
    </source>
</evidence>
<dbReference type="PANTHER" id="PTHR16212">
    <property type="entry name" value="FOCADHESIN FAMILY MEMBER"/>
    <property type="match status" value="1"/>
</dbReference>
<evidence type="ECO:0000259" key="2">
    <source>
        <dbReference type="Pfam" id="PF12530"/>
    </source>
</evidence>
<comment type="caution">
    <text evidence="3">The sequence shown here is derived from an EMBL/GenBank/DDBJ whole genome shotgun (WGS) entry which is preliminary data.</text>
</comment>
<reference evidence="3 4" key="1">
    <citation type="submission" date="2024-09" db="EMBL/GenBank/DDBJ databases">
        <title>Genome sequencing and assembly of Phytophthora oleae, isolate VK10A, causative agent of rot of olive drupes.</title>
        <authorList>
            <person name="Conti Taguali S."/>
            <person name="Riolo M."/>
            <person name="La Spada F."/>
            <person name="Cacciola S.O."/>
            <person name="Dionisio G."/>
        </authorList>
    </citation>
    <scope>NUCLEOTIDE SEQUENCE [LARGE SCALE GENOMIC DNA]</scope>
    <source>
        <strain evidence="3 4">VK10A</strain>
    </source>
</reference>
<dbReference type="InterPro" id="IPR045163">
    <property type="entry name" value="Focadhesin/RST1"/>
</dbReference>
<dbReference type="InterPro" id="IPR011989">
    <property type="entry name" value="ARM-like"/>
</dbReference>
<organism evidence="3 4">
    <name type="scientific">Phytophthora oleae</name>
    <dbReference type="NCBI Taxonomy" id="2107226"/>
    <lineage>
        <taxon>Eukaryota</taxon>
        <taxon>Sar</taxon>
        <taxon>Stramenopiles</taxon>
        <taxon>Oomycota</taxon>
        <taxon>Peronosporomycetes</taxon>
        <taxon>Peronosporales</taxon>
        <taxon>Peronosporaceae</taxon>
        <taxon>Phytophthora</taxon>
    </lineage>
</organism>
<accession>A0ABD3FSV7</accession>
<keyword evidence="1" id="KW-0175">Coiled coil</keyword>
<dbReference type="Pfam" id="PF12530">
    <property type="entry name" value="DUF3730"/>
    <property type="match status" value="1"/>
</dbReference>
<feature type="domain" description="DUF3730" evidence="2">
    <location>
        <begin position="404"/>
        <end position="600"/>
    </location>
</feature>
<dbReference type="InterPro" id="IPR016024">
    <property type="entry name" value="ARM-type_fold"/>
</dbReference>
<dbReference type="EMBL" id="JBIMZQ010000008">
    <property type="protein sequence ID" value="KAL3669963.1"/>
    <property type="molecule type" value="Genomic_DNA"/>
</dbReference>
<proteinExistence type="predicted"/>
<keyword evidence="4" id="KW-1185">Reference proteome</keyword>
<dbReference type="SUPFAM" id="SSF48371">
    <property type="entry name" value="ARM repeat"/>
    <property type="match status" value="1"/>
</dbReference>
<sequence length="1714" mass="188459">MLQETFHQMKTLGVSTVRQMLLKVFNANKNVLSGYLGAISAADGPIFSLSGGHTTALSVMEVLSPVFKAVLADNLEAEGQKAAVLNTVSSIYWHFDEDATSVRTTAARVLVEALELVPHAQLSQTTYVCHVTLVVNMLSNFIDPTNEQVALASRTARFVLESTQILIDREVGIVRLLQSLGRLAQCVPEAFWNSEFLASAAYFLVEKCKSPLEQQLMLDVLENTLELVDSVPTGKRYVYVEILLLPLSSLLSVHGNVVPKLLQKVIRIKWASNFHLQDETQRNIPLTETAVHARSAVRMIGDEEVCQRWLTSLFSSEDTDCPDSISFSNTWFALLLAALLSDGRVSLRGCAAKCLERQANSSPKFWGSDTTKSLVASLLFLVSQQPASFKVAPTRLFGEWMALCLYSLARLAATTTDTMRIVLRLIDSMNGSATMQPMALKLMYEVWRIEPRVFPRLEAMLLEATSPKEDVEYHVVRVATVQALCENHPEVGVQLISPIQGFLEDALVSVVSVAMDAIASLCRGDCLDFYVAFKIIAQKIRKNKVPCADKPLFQERLCCFYALGGAESAENEKHATKLLNQTWEFADSDHSNVRRAAYAAMCKFPVDMLGLCMPTNEETDEEQMTEEEVEEQLDDLMQRLENEHNSEVRIEIGKLIAVVLEHESKRITTGVGRGQRMVSAVSGPQMGSDTVVSAAATKEMKALLPSRVEAQAATTDFSGFLLAYEPKAVIDVKNVKRKDKLVRLATQNVDELVETVTTVLQSMELPWASTTSAEESCSVFLRSQASIEGWRGIMATYTSSLDELAELKVPVGTDDADVAFRVFSDGVAGLLDLLLHTAPNKVGGAVAAGALAGQLCESRHWQKPQLRLQYEETIEELSRLLALSIEQTRVFSNGDRDARISSVSAVVALQLAFGRRKVDASEASSSFCSQLENIVQMFTGLYHSATDDLVPAFALLGLSHATALYSNTGGLETFEVTQWRQQHVKPIAERVLGGFLFADKQQAKSRSSFGDVVFPLKKSTDGNACDRSVCEAFEETSSSGGVLLRWASLMGLTQLASGFPSIKRLDWLMTVRGVLTRVWEAHGFASVTAVALGPVLLQCVHLNVEPSSSLATFVTTSIQRAAEAGVDSLNAGFLMLAAAYVLCRVDSVGGFPSATQSQTRLAVEHIQKILEDDNGAVRSLALSSIVNFFHLGFGISGSFALANLNGDVELLLDVDTIARLVELTRAQTEHEHELSRGVLGAIARAADNFYVSHKKQSFDVELRTLPAKCLLTKTLEWLRQVNPSGDSAADSAVSETVPETQIAVSLLCCLSSVGSVLPLLNYQSLIHRVMLRFCSVDVTVACVQFAGTQGSCDELLAHELLSSRWFGNAELVLQAELILWISQAATRVPTDVLQTLLRSIFTILKDIWRNDTSSAGSILLFDSWTAMLQDILEAKSTRRIPDASLEMANTLILDEIVLKLPFGLKASVFVEQFASRVLAHVNFGERNPSDTFLMSSSNDTTWSWWRSGVFVVELAKLNVLAVTKREASLVFQWLLRHDFNEWTDSSLVAKYLQPLIAEIGALVARHLRPDETASSLLDVLDGFYQGISLLDSSVRSETVKLRALFHVTARVLSWKSSLMHEQYLVKTSRSANVALAAELLPFGLISSAHSSKSVAERLFALQQQLTTLSLEETGEYESALRMCSRQMYVAADKWNMASSMKGEIIDSWSLHDTN</sequence>
<feature type="coiled-coil region" evidence="1">
    <location>
        <begin position="619"/>
        <end position="646"/>
    </location>
</feature>